<protein>
    <submittedName>
        <fullName evidence="5">Single-stranded DNA-binding protein</fullName>
    </submittedName>
</protein>
<accession>A0A221KFP2</accession>
<keyword evidence="1" id="KW-0639">Primosome</keyword>
<evidence type="ECO:0000256" key="3">
    <source>
        <dbReference type="ARBA" id="ARBA00023125"/>
    </source>
</evidence>
<dbReference type="SUPFAM" id="SSF50249">
    <property type="entry name" value="Nucleic acid-binding proteins"/>
    <property type="match status" value="1"/>
</dbReference>
<dbReference type="InterPro" id="IPR023646">
    <property type="entry name" value="Prisomal_replication_PriB"/>
</dbReference>
<dbReference type="GO" id="GO:1990077">
    <property type="term" value="C:primosome complex"/>
    <property type="evidence" value="ECO:0007669"/>
    <property type="project" value="UniProtKB-KW"/>
</dbReference>
<evidence type="ECO:0000256" key="4">
    <source>
        <dbReference type="PROSITE-ProRule" id="PRU00252"/>
    </source>
</evidence>
<dbReference type="KEGG" id="vff:VITFI_CDS2086"/>
<dbReference type="OrthoDB" id="5296916at2"/>
<evidence type="ECO:0000256" key="1">
    <source>
        <dbReference type="ARBA" id="ARBA00022515"/>
    </source>
</evidence>
<sequence>MNQLLLSASVQERGAKRYTPAGLPALDLRLQSDSTVSQNGQPRKVSLELRAVVIGDLVSVVERFELGALATFAGFLAPARNGKGLVFHITELH</sequence>
<dbReference type="InterPro" id="IPR000424">
    <property type="entry name" value="Primosome_PriB/ssb"/>
</dbReference>
<dbReference type="Gene3D" id="2.40.50.140">
    <property type="entry name" value="Nucleic acid-binding proteins"/>
    <property type="match status" value="1"/>
</dbReference>
<dbReference type="Pfam" id="PF22657">
    <property type="entry name" value="SSB_1"/>
    <property type="match status" value="1"/>
</dbReference>
<dbReference type="InterPro" id="IPR012340">
    <property type="entry name" value="NA-bd_OB-fold"/>
</dbReference>
<keyword evidence="6" id="KW-1185">Reference proteome</keyword>
<gene>
    <name evidence="5" type="ORF">VITFI_CDS2086</name>
</gene>
<evidence type="ECO:0000313" key="5">
    <source>
        <dbReference type="EMBL" id="ASM77864.1"/>
    </source>
</evidence>
<evidence type="ECO:0000313" key="6">
    <source>
        <dbReference type="Proteomes" id="UP000199729"/>
    </source>
</evidence>
<reference evidence="5 6" key="1">
    <citation type="submission" date="2017-07" db="EMBL/GenBank/DDBJ databases">
        <title>Complete Genome Sequence of the cosmetic ferment Vitreoscilla filiformis (ATCC15551).</title>
        <authorList>
            <person name="Contreras S."/>
            <person name="Sagory-Zalkind P."/>
            <person name="Blanquart H."/>
            <person name="Iltis A."/>
            <person name="Morand S.C."/>
        </authorList>
    </citation>
    <scope>NUCLEOTIDE SEQUENCE [LARGE SCALE GENOMIC DNA]</scope>
    <source>
        <strain evidence="5 6">ATCC 15551</strain>
    </source>
</reference>
<evidence type="ECO:0000256" key="2">
    <source>
        <dbReference type="ARBA" id="ARBA00022705"/>
    </source>
</evidence>
<keyword evidence="2" id="KW-0235">DNA replication</keyword>
<dbReference type="Proteomes" id="UP000199729">
    <property type="component" value="Chromosome"/>
</dbReference>
<dbReference type="AlphaFoldDB" id="A0A221KFP2"/>
<organism evidence="5 6">
    <name type="scientific">Vitreoscilla filiformis</name>
    <dbReference type="NCBI Taxonomy" id="63"/>
    <lineage>
        <taxon>Bacteria</taxon>
        <taxon>Pseudomonadati</taxon>
        <taxon>Pseudomonadota</taxon>
        <taxon>Betaproteobacteria</taxon>
        <taxon>Neisseriales</taxon>
        <taxon>Neisseriaceae</taxon>
        <taxon>Vitreoscilla</taxon>
    </lineage>
</organism>
<proteinExistence type="predicted"/>
<dbReference type="GO" id="GO:0006269">
    <property type="term" value="P:DNA replication, synthesis of primer"/>
    <property type="evidence" value="ECO:0007669"/>
    <property type="project" value="UniProtKB-KW"/>
</dbReference>
<dbReference type="EMBL" id="CP022423">
    <property type="protein sequence ID" value="ASM77864.1"/>
    <property type="molecule type" value="Genomic_DNA"/>
</dbReference>
<dbReference type="RefSeq" id="WP_089416888.1">
    <property type="nucleotide sequence ID" value="NZ_CP022423.1"/>
</dbReference>
<name>A0A221KFP2_VITFI</name>
<dbReference type="NCBIfam" id="TIGR04418">
    <property type="entry name" value="PriB_gamma"/>
    <property type="match status" value="1"/>
</dbReference>
<dbReference type="PROSITE" id="PS50935">
    <property type="entry name" value="SSB"/>
    <property type="match status" value="1"/>
</dbReference>
<dbReference type="GO" id="GO:0003697">
    <property type="term" value="F:single-stranded DNA binding"/>
    <property type="evidence" value="ECO:0007669"/>
    <property type="project" value="InterPro"/>
</dbReference>
<keyword evidence="3 4" id="KW-0238">DNA-binding</keyword>